<dbReference type="WBParaSite" id="RSKR_0001132900.1">
    <property type="protein sequence ID" value="RSKR_0001132900.1"/>
    <property type="gene ID" value="RSKR_0001132900"/>
</dbReference>
<proteinExistence type="predicted"/>
<reference evidence="2" key="1">
    <citation type="submission" date="2016-11" db="UniProtKB">
        <authorList>
            <consortium name="WormBaseParasite"/>
        </authorList>
    </citation>
    <scope>IDENTIFICATION</scope>
    <source>
        <strain evidence="2">KR3021</strain>
    </source>
</reference>
<protein>
    <submittedName>
        <fullName evidence="2">Nucleolar complex protein 3 homolog</fullName>
    </submittedName>
</protein>
<dbReference type="Proteomes" id="UP000095286">
    <property type="component" value="Unplaced"/>
</dbReference>
<evidence type="ECO:0000313" key="1">
    <source>
        <dbReference type="Proteomes" id="UP000095286"/>
    </source>
</evidence>
<accession>A0AC35UGU1</accession>
<organism evidence="1 2">
    <name type="scientific">Rhabditophanes sp. KR3021</name>
    <dbReference type="NCBI Taxonomy" id="114890"/>
    <lineage>
        <taxon>Eukaryota</taxon>
        <taxon>Metazoa</taxon>
        <taxon>Ecdysozoa</taxon>
        <taxon>Nematoda</taxon>
        <taxon>Chromadorea</taxon>
        <taxon>Rhabditida</taxon>
        <taxon>Tylenchina</taxon>
        <taxon>Panagrolaimomorpha</taxon>
        <taxon>Strongyloidoidea</taxon>
        <taxon>Alloionematidae</taxon>
        <taxon>Rhabditophanes</taxon>
    </lineage>
</organism>
<evidence type="ECO:0000313" key="2">
    <source>
        <dbReference type="WBParaSite" id="RSKR_0001132900.1"/>
    </source>
</evidence>
<name>A0AC35UGU1_9BILA</name>
<sequence length="781" mass="89761">MRNIDKNPTKKSITKTHQRLSKLSRHGKLKKHTRDGMNSIAVRRNKDLIKMRENIEEDWVTDREALKAEEQDNDECLVPIDMLNADIDWENTPFKNQRKRLMKKLKMDEETKINDAKVPRKFKNVTEAKKTNTSLPTKVDGKLIYNEEENQAIEEEQQAPMDKEEEKNEEEGENEENKPKKGDKVDYSKYSSSQLLGLRKVELEKFKQHVSIASLSLISNPHENISKLDDLCRYAVGEKVESIIREDAQKIATASLTEILVDIIPGYYIRDHTEAETNQKMKKDMKSLFNFEKTLLDVYKRFLEHLGIFVRPMNLKNSKQIDRKAFDYCMGIICCKCLCKLIRRVPHFNYTPNLIKSIVRFAVYSCQEVSIECSAALADMFAADFHFNVSLCAAIEISSAVRDRKGNVPGRVLKALLQLNIREVSMRNDFDEKKVQHRLKEKKHAINKDKKSKSTAKYEKQLKKLEKELKEADSANVLSKKQKFATDTMKHVFTIYFSIVKKVNKGVLLEPVLEGLAKFAHLINVDFFDDLVHSLSNLVQDPDLRVMDALNCTLTVFVILSGEGCALNIDPIIFYKIFYNRMLNIPFYNQELQDKCIGISIRCLHIMFNLRRKMVPPIRVAAFIKRIFAICFLLSSKKVIALLAMVRTMFVAHRSMASLVENQDEDEFVDGLFRPDIKDPDCSHAMSTTFIPDLKKLIGHPHGQVGIFACHILAGCPSTGQDRLALHLVNRKPTDFLEDDSIKDVPSPYKEAIDKAAKKNGGTIVSENLQVIIEKWLMNRK</sequence>